<organism evidence="1 2">
    <name type="scientific">Sterolibacterium denitrificans</name>
    <dbReference type="NCBI Taxonomy" id="157592"/>
    <lineage>
        <taxon>Bacteria</taxon>
        <taxon>Pseudomonadati</taxon>
        <taxon>Pseudomonadota</taxon>
        <taxon>Betaproteobacteria</taxon>
        <taxon>Nitrosomonadales</taxon>
        <taxon>Sterolibacteriaceae</taxon>
        <taxon>Sterolibacterium</taxon>
    </lineage>
</organism>
<protein>
    <submittedName>
        <fullName evidence="1">Uncharacterized protein</fullName>
    </submittedName>
</protein>
<accession>A0A7Z7HP21</accession>
<evidence type="ECO:0000313" key="1">
    <source>
        <dbReference type="EMBL" id="SMB21525.1"/>
    </source>
</evidence>
<name>A0A7Z7HP21_9PROT</name>
<dbReference type="Proteomes" id="UP000242886">
    <property type="component" value="Chromosome SDENCHOL"/>
</dbReference>
<evidence type="ECO:0000313" key="2">
    <source>
        <dbReference type="Proteomes" id="UP000242886"/>
    </source>
</evidence>
<dbReference type="AlphaFoldDB" id="A0A7Z7HP21"/>
<sequence>MHESQRIPLRKVTEKRAREWPAICSTAARLPDASSSPSTRRTSITCRAASWAIRFRWPTGSWMDKLVESFGGSHDFLGGQVTGLYDEQGNIKREISGAERKTYDAWSTVALVPAAPFAMAELLPPEVWQAISIFLKVAK</sequence>
<proteinExistence type="predicted"/>
<gene>
    <name evidence="1" type="ORF">SDENCHOL_10352</name>
</gene>
<reference evidence="1" key="1">
    <citation type="submission" date="2017-03" db="EMBL/GenBank/DDBJ databases">
        <authorList>
            <consortium name="AG Boll"/>
        </authorList>
    </citation>
    <scope>NUCLEOTIDE SEQUENCE [LARGE SCALE GENOMIC DNA]</scope>
    <source>
        <strain evidence="1">Chol</strain>
    </source>
</reference>
<dbReference type="EMBL" id="LT837803">
    <property type="protein sequence ID" value="SMB21525.1"/>
    <property type="molecule type" value="Genomic_DNA"/>
</dbReference>
<keyword evidence="2" id="KW-1185">Reference proteome</keyword>